<comment type="caution">
    <text evidence="2">The sequence shown here is derived from an EMBL/GenBank/DDBJ whole genome shotgun (WGS) entry which is preliminary data.</text>
</comment>
<protein>
    <submittedName>
        <fullName evidence="2">Uncharacterized protein</fullName>
    </submittedName>
</protein>
<dbReference type="Proteomes" id="UP000237000">
    <property type="component" value="Unassembled WGS sequence"/>
</dbReference>
<evidence type="ECO:0000256" key="1">
    <source>
        <dbReference type="SAM" id="MobiDB-lite"/>
    </source>
</evidence>
<dbReference type="OrthoDB" id="632588at2759"/>
<evidence type="ECO:0000313" key="3">
    <source>
        <dbReference type="Proteomes" id="UP000237000"/>
    </source>
</evidence>
<evidence type="ECO:0000313" key="2">
    <source>
        <dbReference type="EMBL" id="PON87527.1"/>
    </source>
</evidence>
<sequence length="110" mass="11897">MDKTAPRKEVPEEVTRESLISISYSLPEKVVTSKPSTDKVNGGSLIEGVDSDGEDKFSSDGEDKFRSELISISYTQSPDVGGLPVALEGELKEAKTTGSFIQYINLDSHS</sequence>
<proteinExistence type="predicted"/>
<accession>A0A2P5EPQ6</accession>
<dbReference type="InParanoid" id="A0A2P5EPQ6"/>
<dbReference type="InterPro" id="IPR049198">
    <property type="entry name" value="DUF6865"/>
</dbReference>
<dbReference type="PANTHER" id="PTHR35282">
    <property type="entry name" value="F5D14.24 PROTEIN"/>
    <property type="match status" value="1"/>
</dbReference>
<dbReference type="PANTHER" id="PTHR35282:SF2">
    <property type="entry name" value="F5D14.24 PROTEIN"/>
    <property type="match status" value="1"/>
</dbReference>
<name>A0A2P5EPQ6_TREOI</name>
<gene>
    <name evidence="2" type="ORF">TorRG33x02_167050</name>
</gene>
<reference evidence="3" key="1">
    <citation type="submission" date="2016-06" db="EMBL/GenBank/DDBJ databases">
        <title>Parallel loss of symbiosis genes in relatives of nitrogen-fixing non-legume Parasponia.</title>
        <authorList>
            <person name="Van Velzen R."/>
            <person name="Holmer R."/>
            <person name="Bu F."/>
            <person name="Rutten L."/>
            <person name="Van Zeijl A."/>
            <person name="Liu W."/>
            <person name="Santuari L."/>
            <person name="Cao Q."/>
            <person name="Sharma T."/>
            <person name="Shen D."/>
            <person name="Roswanjaya Y."/>
            <person name="Wardhani T."/>
            <person name="Kalhor M.S."/>
            <person name="Jansen J."/>
            <person name="Van den Hoogen J."/>
            <person name="Gungor B."/>
            <person name="Hartog M."/>
            <person name="Hontelez J."/>
            <person name="Verver J."/>
            <person name="Yang W.-C."/>
            <person name="Schijlen E."/>
            <person name="Repin R."/>
            <person name="Schilthuizen M."/>
            <person name="Schranz E."/>
            <person name="Heidstra R."/>
            <person name="Miyata K."/>
            <person name="Fedorova E."/>
            <person name="Kohlen W."/>
            <person name="Bisseling T."/>
            <person name="Smit S."/>
            <person name="Geurts R."/>
        </authorList>
    </citation>
    <scope>NUCLEOTIDE SEQUENCE [LARGE SCALE GENOMIC DNA]</scope>
    <source>
        <strain evidence="3">cv. RG33-2</strain>
    </source>
</reference>
<feature type="region of interest" description="Disordered" evidence="1">
    <location>
        <begin position="33"/>
        <end position="62"/>
    </location>
</feature>
<dbReference type="EMBL" id="JXTC01000116">
    <property type="protein sequence ID" value="PON87527.1"/>
    <property type="molecule type" value="Genomic_DNA"/>
</dbReference>
<dbReference type="AlphaFoldDB" id="A0A2P5EPQ6"/>
<dbReference type="Pfam" id="PF21737">
    <property type="entry name" value="DUF6865"/>
    <property type="match status" value="1"/>
</dbReference>
<keyword evidence="3" id="KW-1185">Reference proteome</keyword>
<organism evidence="2 3">
    <name type="scientific">Trema orientale</name>
    <name type="common">Charcoal tree</name>
    <name type="synonym">Celtis orientalis</name>
    <dbReference type="NCBI Taxonomy" id="63057"/>
    <lineage>
        <taxon>Eukaryota</taxon>
        <taxon>Viridiplantae</taxon>
        <taxon>Streptophyta</taxon>
        <taxon>Embryophyta</taxon>
        <taxon>Tracheophyta</taxon>
        <taxon>Spermatophyta</taxon>
        <taxon>Magnoliopsida</taxon>
        <taxon>eudicotyledons</taxon>
        <taxon>Gunneridae</taxon>
        <taxon>Pentapetalae</taxon>
        <taxon>rosids</taxon>
        <taxon>fabids</taxon>
        <taxon>Rosales</taxon>
        <taxon>Cannabaceae</taxon>
        <taxon>Trema</taxon>
    </lineage>
</organism>